<proteinExistence type="predicted"/>
<dbReference type="Proteomes" id="UP000471298">
    <property type="component" value="Unassembled WGS sequence"/>
</dbReference>
<dbReference type="InParanoid" id="A0A6N7EW72"/>
<accession>A0A6N7EW72</accession>
<dbReference type="EMBL" id="WHNW01000003">
    <property type="protein sequence ID" value="MPV85800.1"/>
    <property type="molecule type" value="Genomic_DNA"/>
</dbReference>
<sequence length="156" mass="18300">MKILILMTVFVGLNFLLVGIGNRPAIDKNLIPSEALNLHIINELSAVQYVYQLPADYPIDEKAVELKNIWLNSGYMQCRGHGYNQWETFSAYDNRQQKSVEINRIIHYFYHPIEKRKVFFVASQNPEDSYDIFYRDIQINTAQHSILKLFLKLQCD</sequence>
<evidence type="ECO:0000313" key="2">
    <source>
        <dbReference type="Proteomes" id="UP000471298"/>
    </source>
</evidence>
<dbReference type="RefSeq" id="WP_152809413.1">
    <property type="nucleotide sequence ID" value="NZ_WHNW01000003.1"/>
</dbReference>
<name>A0A6N7EW72_9GAMM</name>
<keyword evidence="2" id="KW-1185">Reference proteome</keyword>
<organism evidence="1 2">
    <name type="scientific">Ostreibacterium oceani</name>
    <dbReference type="NCBI Taxonomy" id="2654998"/>
    <lineage>
        <taxon>Bacteria</taxon>
        <taxon>Pseudomonadati</taxon>
        <taxon>Pseudomonadota</taxon>
        <taxon>Gammaproteobacteria</taxon>
        <taxon>Cardiobacteriales</taxon>
        <taxon>Ostreibacteriaceae</taxon>
        <taxon>Ostreibacterium</taxon>
    </lineage>
</organism>
<protein>
    <submittedName>
        <fullName evidence="1">Uncharacterized protein</fullName>
    </submittedName>
</protein>
<evidence type="ECO:0000313" key="1">
    <source>
        <dbReference type="EMBL" id="MPV85800.1"/>
    </source>
</evidence>
<reference evidence="1 2" key="1">
    <citation type="submission" date="2019-10" db="EMBL/GenBank/DDBJ databases">
        <title>Cardiobacteriales fam. a chemoheterotrophic member of the order Cardiobacteriales, and proposal of Cardiobacteriales fam. nov.</title>
        <authorList>
            <person name="Wang C."/>
        </authorList>
    </citation>
    <scope>NUCLEOTIDE SEQUENCE [LARGE SCALE GENOMIC DNA]</scope>
    <source>
        <strain evidence="1 2">ML27</strain>
    </source>
</reference>
<gene>
    <name evidence="1" type="ORF">GCU85_03485</name>
</gene>
<dbReference type="AlphaFoldDB" id="A0A6N7EW72"/>
<comment type="caution">
    <text evidence="1">The sequence shown here is derived from an EMBL/GenBank/DDBJ whole genome shotgun (WGS) entry which is preliminary data.</text>
</comment>